<proteinExistence type="predicted"/>
<evidence type="ECO:0000313" key="2">
    <source>
        <dbReference type="EMBL" id="KAJ5482814.1"/>
    </source>
</evidence>
<feature type="compositionally biased region" description="Basic and acidic residues" evidence="1">
    <location>
        <begin position="47"/>
        <end position="60"/>
    </location>
</feature>
<sequence>MEFDQSGWRMGFSVSDSQIHLTRLDLFHMFSEEQLRGPRFGPPDFFRGQRPEGDQVKHATDPASKW</sequence>
<evidence type="ECO:0000256" key="1">
    <source>
        <dbReference type="SAM" id="MobiDB-lite"/>
    </source>
</evidence>
<dbReference type="EMBL" id="JAPWDQ010000008">
    <property type="protein sequence ID" value="KAJ5482814.1"/>
    <property type="molecule type" value="Genomic_DNA"/>
</dbReference>
<dbReference type="AlphaFoldDB" id="A0A9X0BT62"/>
<dbReference type="Proteomes" id="UP001148312">
    <property type="component" value="Unassembled WGS sequence"/>
</dbReference>
<accession>A0A9X0BT62</accession>
<protein>
    <submittedName>
        <fullName evidence="2">Uncharacterized protein</fullName>
    </submittedName>
</protein>
<dbReference type="GeneID" id="81626111"/>
<name>A0A9X0BT62_9EURO</name>
<dbReference type="RefSeq" id="XP_056788786.1">
    <property type="nucleotide sequence ID" value="XM_056935862.1"/>
</dbReference>
<comment type="caution">
    <text evidence="2">The sequence shown here is derived from an EMBL/GenBank/DDBJ whole genome shotgun (WGS) entry which is preliminary data.</text>
</comment>
<reference evidence="2" key="1">
    <citation type="submission" date="2022-12" db="EMBL/GenBank/DDBJ databases">
        <authorList>
            <person name="Petersen C."/>
        </authorList>
    </citation>
    <scope>NUCLEOTIDE SEQUENCE</scope>
    <source>
        <strain evidence="2">IBT 30728</strain>
    </source>
</reference>
<organism evidence="2 3">
    <name type="scientific">Penicillium diatomitis</name>
    <dbReference type="NCBI Taxonomy" id="2819901"/>
    <lineage>
        <taxon>Eukaryota</taxon>
        <taxon>Fungi</taxon>
        <taxon>Dikarya</taxon>
        <taxon>Ascomycota</taxon>
        <taxon>Pezizomycotina</taxon>
        <taxon>Eurotiomycetes</taxon>
        <taxon>Eurotiomycetidae</taxon>
        <taxon>Eurotiales</taxon>
        <taxon>Aspergillaceae</taxon>
        <taxon>Penicillium</taxon>
    </lineage>
</organism>
<gene>
    <name evidence="2" type="ORF">N7539_006260</name>
</gene>
<reference evidence="2" key="2">
    <citation type="journal article" date="2023" name="IMA Fungus">
        <title>Comparative genomic study of the Penicillium genus elucidates a diverse pangenome and 15 lateral gene transfer events.</title>
        <authorList>
            <person name="Petersen C."/>
            <person name="Sorensen T."/>
            <person name="Nielsen M.R."/>
            <person name="Sondergaard T.E."/>
            <person name="Sorensen J.L."/>
            <person name="Fitzpatrick D.A."/>
            <person name="Frisvad J.C."/>
            <person name="Nielsen K.L."/>
        </authorList>
    </citation>
    <scope>NUCLEOTIDE SEQUENCE</scope>
    <source>
        <strain evidence="2">IBT 30728</strain>
    </source>
</reference>
<feature type="region of interest" description="Disordered" evidence="1">
    <location>
        <begin position="38"/>
        <end position="66"/>
    </location>
</feature>
<keyword evidence="3" id="KW-1185">Reference proteome</keyword>
<evidence type="ECO:0000313" key="3">
    <source>
        <dbReference type="Proteomes" id="UP001148312"/>
    </source>
</evidence>